<dbReference type="GO" id="GO:0032259">
    <property type="term" value="P:methylation"/>
    <property type="evidence" value="ECO:0007669"/>
    <property type="project" value="UniProtKB-KW"/>
</dbReference>
<comment type="similarity">
    <text evidence="5 6">Belongs to the class I-like SAM-binding methyltransferase superfamily. C5-methyltransferase family.</text>
</comment>
<evidence type="ECO:0000256" key="4">
    <source>
        <dbReference type="ARBA" id="ARBA00022747"/>
    </source>
</evidence>
<reference evidence="9 10" key="1">
    <citation type="submission" date="2021-01" db="EMBL/GenBank/DDBJ databases">
        <title>Genomic Encyclopedia of Type Strains, Phase IV (KMG-IV): sequencing the most valuable type-strain genomes for metagenomic binning, comparative biology and taxonomic classification.</title>
        <authorList>
            <person name="Goeker M."/>
        </authorList>
    </citation>
    <scope>NUCLEOTIDE SEQUENCE [LARGE SCALE GENOMIC DNA]</scope>
    <source>
        <strain evidence="9 10">DSM 105453</strain>
    </source>
</reference>
<evidence type="ECO:0000256" key="1">
    <source>
        <dbReference type="ARBA" id="ARBA00022603"/>
    </source>
</evidence>
<comment type="caution">
    <text evidence="9">The sequence shown here is derived from an EMBL/GenBank/DDBJ whole genome shotgun (WGS) entry which is preliminary data.</text>
</comment>
<dbReference type="InterPro" id="IPR001387">
    <property type="entry name" value="Cro/C1-type_HTH"/>
</dbReference>
<dbReference type="PROSITE" id="PS00094">
    <property type="entry name" value="C5_MTASE_1"/>
    <property type="match status" value="1"/>
</dbReference>
<evidence type="ECO:0000256" key="6">
    <source>
        <dbReference type="RuleBase" id="RU000416"/>
    </source>
</evidence>
<dbReference type="PANTHER" id="PTHR10629:SF52">
    <property type="entry name" value="DNA (CYTOSINE-5)-METHYLTRANSFERASE 1"/>
    <property type="match status" value="1"/>
</dbReference>
<dbReference type="NCBIfam" id="TIGR00675">
    <property type="entry name" value="dcm"/>
    <property type="match status" value="1"/>
</dbReference>
<dbReference type="InterPro" id="IPR031303">
    <property type="entry name" value="C5_meth_CS"/>
</dbReference>
<protein>
    <recommendedName>
        <fullName evidence="7">Cytosine-specific methyltransferase</fullName>
        <ecNumber evidence="7">2.1.1.37</ecNumber>
    </recommendedName>
</protein>
<sequence>MAFSYKPLWKLILEKNINKTQLRDRAKITNQTLSRLSKNQNVSMEILGRICKTLDCRLEDIVEYVNEKKDLSMSLDTISLFSGAGGLDLGLINSGFNIVFANDILKPAIENYRANIGEITEEDITKINANDMPNADVVVAGFPCQPFSSAGNRLGTKDDRGNLYLEVLKVINAKKPKVVIMENVRGLLSMKNKDGSKLMDSIVTLLENTEPGYKVKYKLLKASNYGVPQNRFRVIIIGIRSDINIDYEFPEPIDYDPEKLTVGYVLKGVEGLPNQNEVWELSPQSKKLVPFIPEGGSWKDIPYEHLPERLKKIRDNMKKYRSPNFYRRFARNEINGTITAASTPENSGILHPLEDRRYSVREIARIQSFPDNYIFVGDSVSAKYTIIGNAVPPKLGEIIGKSIVQQLIEAGY</sequence>
<dbReference type="Gene3D" id="3.40.50.150">
    <property type="entry name" value="Vaccinia Virus protein VP39"/>
    <property type="match status" value="1"/>
</dbReference>
<keyword evidence="10" id="KW-1185">Reference proteome</keyword>
<name>A0ABS2R1V3_9BACI</name>
<dbReference type="GO" id="GO:0003886">
    <property type="term" value="F:DNA (cytosine-5-)-methyltransferase activity"/>
    <property type="evidence" value="ECO:0007669"/>
    <property type="project" value="UniProtKB-EC"/>
</dbReference>
<dbReference type="Gene3D" id="3.90.120.10">
    <property type="entry name" value="DNA Methylase, subunit A, domain 2"/>
    <property type="match status" value="1"/>
</dbReference>
<feature type="domain" description="HTH cro/C1-type" evidence="8">
    <location>
        <begin position="8"/>
        <end position="61"/>
    </location>
</feature>
<dbReference type="InterPro" id="IPR050390">
    <property type="entry name" value="C5-Methyltransferase"/>
</dbReference>
<dbReference type="Pfam" id="PF00145">
    <property type="entry name" value="DNA_methylase"/>
    <property type="match status" value="1"/>
</dbReference>
<keyword evidence="3 5" id="KW-0949">S-adenosyl-L-methionine</keyword>
<dbReference type="CDD" id="cd00315">
    <property type="entry name" value="Cyt_C5_DNA_methylase"/>
    <property type="match status" value="1"/>
</dbReference>
<dbReference type="SUPFAM" id="SSF47413">
    <property type="entry name" value="lambda repressor-like DNA-binding domains"/>
    <property type="match status" value="1"/>
</dbReference>
<dbReference type="Gene3D" id="1.10.260.40">
    <property type="entry name" value="lambda repressor-like DNA-binding domains"/>
    <property type="match status" value="1"/>
</dbReference>
<keyword evidence="1 5" id="KW-0489">Methyltransferase</keyword>
<accession>A0ABS2R1V3</accession>
<dbReference type="InterPro" id="IPR001525">
    <property type="entry name" value="C5_MeTfrase"/>
</dbReference>
<gene>
    <name evidence="9" type="ORF">JOC94_000306</name>
</gene>
<dbReference type="PROSITE" id="PS51679">
    <property type="entry name" value="SAM_MT_C5"/>
    <property type="match status" value="1"/>
</dbReference>
<comment type="catalytic activity">
    <reaction evidence="7">
        <text>a 2'-deoxycytidine in DNA + S-adenosyl-L-methionine = a 5-methyl-2'-deoxycytidine in DNA + S-adenosyl-L-homocysteine + H(+)</text>
        <dbReference type="Rhea" id="RHEA:13681"/>
        <dbReference type="Rhea" id="RHEA-COMP:11369"/>
        <dbReference type="Rhea" id="RHEA-COMP:11370"/>
        <dbReference type="ChEBI" id="CHEBI:15378"/>
        <dbReference type="ChEBI" id="CHEBI:57856"/>
        <dbReference type="ChEBI" id="CHEBI:59789"/>
        <dbReference type="ChEBI" id="CHEBI:85452"/>
        <dbReference type="ChEBI" id="CHEBI:85454"/>
        <dbReference type="EC" id="2.1.1.37"/>
    </reaction>
</comment>
<dbReference type="InterPro" id="IPR029063">
    <property type="entry name" value="SAM-dependent_MTases_sf"/>
</dbReference>
<dbReference type="RefSeq" id="WP_205178064.1">
    <property type="nucleotide sequence ID" value="NZ_JAFBFH010000001.1"/>
</dbReference>
<dbReference type="Pfam" id="PF13443">
    <property type="entry name" value="HTH_26"/>
    <property type="match status" value="1"/>
</dbReference>
<dbReference type="PANTHER" id="PTHR10629">
    <property type="entry name" value="CYTOSINE-SPECIFIC METHYLTRANSFERASE"/>
    <property type="match status" value="1"/>
</dbReference>
<dbReference type="Proteomes" id="UP000823485">
    <property type="component" value="Unassembled WGS sequence"/>
</dbReference>
<dbReference type="PROSITE" id="PS50943">
    <property type="entry name" value="HTH_CROC1"/>
    <property type="match status" value="1"/>
</dbReference>
<proteinExistence type="inferred from homology"/>
<dbReference type="InterPro" id="IPR010982">
    <property type="entry name" value="Lambda_DNA-bd_dom_sf"/>
</dbReference>
<dbReference type="InterPro" id="IPR018117">
    <property type="entry name" value="C5_DNA_meth_AS"/>
</dbReference>
<organism evidence="9 10">
    <name type="scientific">Siminovitchia thermophila</name>
    <dbReference type="NCBI Taxonomy" id="1245522"/>
    <lineage>
        <taxon>Bacteria</taxon>
        <taxon>Bacillati</taxon>
        <taxon>Bacillota</taxon>
        <taxon>Bacilli</taxon>
        <taxon>Bacillales</taxon>
        <taxon>Bacillaceae</taxon>
        <taxon>Siminovitchia</taxon>
    </lineage>
</organism>
<dbReference type="EMBL" id="JAFBFH010000001">
    <property type="protein sequence ID" value="MBM7713340.1"/>
    <property type="molecule type" value="Genomic_DNA"/>
</dbReference>
<dbReference type="SUPFAM" id="SSF53335">
    <property type="entry name" value="S-adenosyl-L-methionine-dependent methyltransferases"/>
    <property type="match status" value="1"/>
</dbReference>
<evidence type="ECO:0000256" key="7">
    <source>
        <dbReference type="RuleBase" id="RU000417"/>
    </source>
</evidence>
<evidence type="ECO:0000313" key="9">
    <source>
        <dbReference type="EMBL" id="MBM7713340.1"/>
    </source>
</evidence>
<evidence type="ECO:0000256" key="5">
    <source>
        <dbReference type="PROSITE-ProRule" id="PRU01016"/>
    </source>
</evidence>
<evidence type="ECO:0000259" key="8">
    <source>
        <dbReference type="PROSITE" id="PS50943"/>
    </source>
</evidence>
<feature type="active site" evidence="5">
    <location>
        <position position="144"/>
    </location>
</feature>
<keyword evidence="4" id="KW-0680">Restriction system</keyword>
<evidence type="ECO:0000256" key="3">
    <source>
        <dbReference type="ARBA" id="ARBA00022691"/>
    </source>
</evidence>
<evidence type="ECO:0000313" key="10">
    <source>
        <dbReference type="Proteomes" id="UP000823485"/>
    </source>
</evidence>
<keyword evidence="2 5" id="KW-0808">Transferase</keyword>
<evidence type="ECO:0000256" key="2">
    <source>
        <dbReference type="ARBA" id="ARBA00022679"/>
    </source>
</evidence>
<dbReference type="PRINTS" id="PR00105">
    <property type="entry name" value="C5METTRFRASE"/>
</dbReference>
<dbReference type="EC" id="2.1.1.37" evidence="7"/>
<dbReference type="PROSITE" id="PS00095">
    <property type="entry name" value="C5_MTASE_2"/>
    <property type="match status" value="1"/>
</dbReference>